<dbReference type="EMBL" id="LT555144">
    <property type="protein sequence ID" value="SAM09593.1"/>
    <property type="molecule type" value="Genomic_DNA"/>
</dbReference>
<gene>
    <name evidence="2" type="primary">ABSGL_15289.1 scaffold 16333</name>
</gene>
<keyword evidence="3" id="KW-1185">Reference proteome</keyword>
<dbReference type="InterPro" id="IPR052030">
    <property type="entry name" value="Peptidase_M20/M20A_hydrolases"/>
</dbReference>
<proteinExistence type="inferred from homology"/>
<dbReference type="STRING" id="4829.A0A163KNP1"/>
<evidence type="ECO:0000256" key="1">
    <source>
        <dbReference type="PIRNR" id="PIRNR037226"/>
    </source>
</evidence>
<dbReference type="Gene3D" id="3.40.630.10">
    <property type="entry name" value="Zn peptidases"/>
    <property type="match status" value="2"/>
</dbReference>
<organism evidence="2">
    <name type="scientific">Absidia glauca</name>
    <name type="common">Pin mould</name>
    <dbReference type="NCBI Taxonomy" id="4829"/>
    <lineage>
        <taxon>Eukaryota</taxon>
        <taxon>Fungi</taxon>
        <taxon>Fungi incertae sedis</taxon>
        <taxon>Mucoromycota</taxon>
        <taxon>Mucoromycotina</taxon>
        <taxon>Mucoromycetes</taxon>
        <taxon>Mucorales</taxon>
        <taxon>Cunninghamellaceae</taxon>
        <taxon>Absidia</taxon>
    </lineage>
</organism>
<dbReference type="GO" id="GO:0016805">
    <property type="term" value="F:dipeptidase activity"/>
    <property type="evidence" value="ECO:0007669"/>
    <property type="project" value="InterPro"/>
</dbReference>
<dbReference type="AlphaFoldDB" id="A0A163KNP1"/>
<evidence type="ECO:0000313" key="3">
    <source>
        <dbReference type="Proteomes" id="UP000078561"/>
    </source>
</evidence>
<dbReference type="SUPFAM" id="SSF55031">
    <property type="entry name" value="Bacterial exopeptidase dimerisation domain"/>
    <property type="match status" value="1"/>
</dbReference>
<dbReference type="PIRSF" id="PIRSF037226">
    <property type="entry name" value="Amidohydrolase_ACY1L2_prd"/>
    <property type="match status" value="1"/>
</dbReference>
<dbReference type="CDD" id="cd05672">
    <property type="entry name" value="M20_ACY1L2-like"/>
    <property type="match status" value="1"/>
</dbReference>
<dbReference type="PANTHER" id="PTHR30575">
    <property type="entry name" value="PEPTIDASE M20"/>
    <property type="match status" value="1"/>
</dbReference>
<dbReference type="Proteomes" id="UP000078561">
    <property type="component" value="Unassembled WGS sequence"/>
</dbReference>
<dbReference type="InterPro" id="IPR036264">
    <property type="entry name" value="Bact_exopeptidase_dim_dom"/>
</dbReference>
<evidence type="ECO:0000313" key="2">
    <source>
        <dbReference type="EMBL" id="SAM09593.1"/>
    </source>
</evidence>
<dbReference type="InParanoid" id="A0A163KNP1"/>
<protein>
    <recommendedName>
        <fullName evidence="1">Peptidase M20 domain-containing protein 2</fullName>
    </recommendedName>
</protein>
<dbReference type="SUPFAM" id="SSF53187">
    <property type="entry name" value="Zn-dependent exopeptidases"/>
    <property type="match status" value="1"/>
</dbReference>
<dbReference type="PANTHER" id="PTHR30575:SF0">
    <property type="entry name" value="XAA-ARG DIPEPTIDASE"/>
    <property type="match status" value="1"/>
</dbReference>
<comment type="similarity">
    <text evidence="1">Belongs to the peptidase M20A family.</text>
</comment>
<reference evidence="2" key="1">
    <citation type="submission" date="2016-04" db="EMBL/GenBank/DDBJ databases">
        <authorList>
            <person name="Evans L.H."/>
            <person name="Alamgir A."/>
            <person name="Owens N."/>
            <person name="Weber N.D."/>
            <person name="Virtaneva K."/>
            <person name="Barbian K."/>
            <person name="Babar A."/>
            <person name="Rosenke K."/>
        </authorList>
    </citation>
    <scope>NUCLEOTIDE SEQUENCE [LARGE SCALE GENOMIC DNA]</scope>
    <source>
        <strain evidence="2">CBS 101.48</strain>
    </source>
</reference>
<name>A0A163KNP1_ABSGL</name>
<accession>A0A163KNP1</accession>
<sequence>MPRLPTDEDINATNNCSGSMMPCCFTHLFSRKQQPTSISADEEKSAASYKYSAIPTMDHLPAYEDCISRAFQQLDVKQTSALESIVKNALAQVDGELRTISVDLHEHMEVGMKEKHAHDLLTGWLEKKGFTVTRHAYGMDTAFTAEYTRGQGRRVGICSEYDGLPGLGQGCGHNLIAISGLAAAIGIKAALEQGEVSGKVVLFGTPAEELSIGKIELVKKRAFQDSVDACLMLHPAAGDGQYAQMIAVHDVKVEFFGKPTHASATPWEGINALDAMVQLWNNISMMRQQLMPTDRVHGIVTDGGLALEACFEAAALATGCKVKWTWREIPTKDVVQNNILASTYARHMEKAGIQFPDRYTQEHSGGGSTDMGNVSYVVPSIHPMFGIHTTASNHTVEFTKAAGTVQAHRDTMVASQALALTALQVYASDDYFNAVVKDFNDTVPLDEQH</sequence>
<dbReference type="OrthoDB" id="6119954at2759"/>
<dbReference type="OMA" id="HRSCAKT"/>
<dbReference type="InterPro" id="IPR017144">
    <property type="entry name" value="Xaa-Arg_dipeptidase"/>
</dbReference>
<dbReference type="Gene3D" id="3.30.70.360">
    <property type="match status" value="2"/>
</dbReference>